<protein>
    <submittedName>
        <fullName evidence="2">Ketose-bisphosphate aldolase class-II</fullName>
    </submittedName>
</protein>
<evidence type="ECO:0000256" key="1">
    <source>
        <dbReference type="SAM" id="MobiDB-lite"/>
    </source>
</evidence>
<evidence type="ECO:0000313" key="2">
    <source>
        <dbReference type="EMBL" id="AER67110.1"/>
    </source>
</evidence>
<dbReference type="GO" id="GO:0008270">
    <property type="term" value="F:zinc ion binding"/>
    <property type="evidence" value="ECO:0007669"/>
    <property type="project" value="InterPro"/>
</dbReference>
<dbReference type="InterPro" id="IPR013785">
    <property type="entry name" value="Aldolase_TIM"/>
</dbReference>
<dbReference type="eggNOG" id="COG0191">
    <property type="taxonomic scope" value="Bacteria"/>
</dbReference>
<reference evidence="3" key="1">
    <citation type="submission" date="2011-10" db="EMBL/GenBank/DDBJ databases">
        <title>The complete genome of chromosome of Thermovirga lienii DSM 17291.</title>
        <authorList>
            <consortium name="US DOE Joint Genome Institute (JGI-PGF)"/>
            <person name="Lucas S."/>
            <person name="Copeland A."/>
            <person name="Lapidus A."/>
            <person name="Glavina del Rio T."/>
            <person name="Dalin E."/>
            <person name="Tice H."/>
            <person name="Bruce D."/>
            <person name="Goodwin L."/>
            <person name="Pitluck S."/>
            <person name="Peters L."/>
            <person name="Mikhailova N."/>
            <person name="Saunders E."/>
            <person name="Kyrpides N."/>
            <person name="Mavromatis K."/>
            <person name="Ivanova N."/>
            <person name="Last F.I."/>
            <person name="Brettin T."/>
            <person name="Detter J.C."/>
            <person name="Han C."/>
            <person name="Larimer F."/>
            <person name="Land M."/>
            <person name="Hauser L."/>
            <person name="Markowitz V."/>
            <person name="Cheng J.-F."/>
            <person name="Hugenholtz P."/>
            <person name="Woyke T."/>
            <person name="Wu D."/>
            <person name="Spring S."/>
            <person name="Schroeder M."/>
            <person name="Brambilla E.-M."/>
            <person name="Klenk H.-P."/>
            <person name="Eisen J.A."/>
        </authorList>
    </citation>
    <scope>NUCLEOTIDE SEQUENCE [LARGE SCALE GENOMIC DNA]</scope>
    <source>
        <strain evidence="3">ATCC BAA-1197 / DSM 17291 / Cas60314</strain>
    </source>
</reference>
<gene>
    <name evidence="2" type="ordered locus">Tlie_1382</name>
</gene>
<evidence type="ECO:0000313" key="3">
    <source>
        <dbReference type="Proteomes" id="UP000005868"/>
    </source>
</evidence>
<accession>G7V6J7</accession>
<dbReference type="InterPro" id="IPR050246">
    <property type="entry name" value="Class_II_FBP_aldolase"/>
</dbReference>
<dbReference type="PANTHER" id="PTHR30304">
    <property type="entry name" value="D-TAGATOSE-1,6-BISPHOSPHATE ALDOLASE"/>
    <property type="match status" value="1"/>
</dbReference>
<reference evidence="2 3" key="2">
    <citation type="journal article" date="2012" name="Stand. Genomic Sci.">
        <title>Genome sequence of the moderately thermophilic, amino-acid-degrading and sulfur-reducing bacterium Thermovirga lienii type strain (Cas60314(T)).</title>
        <authorList>
            <person name="Goker M."/>
            <person name="Saunders E."/>
            <person name="Lapidus A."/>
            <person name="Nolan M."/>
            <person name="Lucas S."/>
            <person name="Hammon N."/>
            <person name="Deshpande S."/>
            <person name="Cheng J.F."/>
            <person name="Han C."/>
            <person name="Tapia R."/>
            <person name="Goodwin L.A."/>
            <person name="Pitluck S."/>
            <person name="Liolios K."/>
            <person name="Mavromatis K."/>
            <person name="Pagani I."/>
            <person name="Ivanova N."/>
            <person name="Mikhailova N."/>
            <person name="Pati A."/>
            <person name="Chen A."/>
            <person name="Palaniappan K."/>
            <person name="Land M."/>
            <person name="Chang Y.J."/>
            <person name="Jeffries C.D."/>
            <person name="Brambilla E.M."/>
            <person name="Rohde M."/>
            <person name="Spring S."/>
            <person name="Detter J.C."/>
            <person name="Woyke T."/>
            <person name="Bristow J."/>
            <person name="Eisen J.A."/>
            <person name="Markowitz V."/>
            <person name="Hugenholtz P."/>
            <person name="Kyrpides N.C."/>
            <person name="Klenk H.P."/>
        </authorList>
    </citation>
    <scope>NUCLEOTIDE SEQUENCE [LARGE SCALE GENOMIC DNA]</scope>
    <source>
        <strain evidence="3">ATCC BAA-1197 / DSM 17291 / Cas60314</strain>
    </source>
</reference>
<dbReference type="EMBL" id="CP003096">
    <property type="protein sequence ID" value="AER67110.1"/>
    <property type="molecule type" value="Genomic_DNA"/>
</dbReference>
<dbReference type="HOGENOM" id="CLU_653212_0_0_0"/>
<dbReference type="SUPFAM" id="SSF51569">
    <property type="entry name" value="Aldolase"/>
    <property type="match status" value="1"/>
</dbReference>
<dbReference type="InterPro" id="IPR000771">
    <property type="entry name" value="FBA_II"/>
</dbReference>
<dbReference type="KEGG" id="tli:Tlie_1382"/>
<dbReference type="GO" id="GO:0016832">
    <property type="term" value="F:aldehyde-lyase activity"/>
    <property type="evidence" value="ECO:0007669"/>
    <property type="project" value="InterPro"/>
</dbReference>
<name>G7V6J7_THELD</name>
<dbReference type="OrthoDB" id="9803995at2"/>
<dbReference type="GO" id="GO:0005975">
    <property type="term" value="P:carbohydrate metabolic process"/>
    <property type="evidence" value="ECO:0007669"/>
    <property type="project" value="InterPro"/>
</dbReference>
<dbReference type="Proteomes" id="UP000005868">
    <property type="component" value="Chromosome"/>
</dbReference>
<dbReference type="Pfam" id="PF01116">
    <property type="entry name" value="F_bP_aldolase"/>
    <property type="match status" value="1"/>
</dbReference>
<dbReference type="Gene3D" id="3.20.20.70">
    <property type="entry name" value="Aldolase class I"/>
    <property type="match status" value="1"/>
</dbReference>
<dbReference type="STRING" id="580340.Tlie_1382"/>
<keyword evidence="3" id="KW-1185">Reference proteome</keyword>
<dbReference type="AlphaFoldDB" id="G7V6J7"/>
<dbReference type="PANTHER" id="PTHR30304:SF0">
    <property type="entry name" value="D-TAGATOSE-1,6-BISPHOSPHATE ALDOLASE SUBUNIT GATY-RELATED"/>
    <property type="match status" value="1"/>
</dbReference>
<sequence>MSAGVFFVIKIESAGYKELLSKRPLNVQAVYSNEPVALVSGRDIAEAAKRKGAIVLAANVRNPLTIKGVLKAAKKKRAAVLLELAKSEATYCGCTFENVPDFAVQYSAELGHGVVFGLHVDHYGIKSKEDLLKAISHLGRIVEKGWTSVAVDASHNPDWENFCYTRDVAMSVPPYLGLEVEVGEIKGPGELTTVEEALFLVGGLNAWGIFPDYLAISNGSKHGTYDTTKGEREGINLERTKEVADAISQFGVSIAQHGISGTPLDKVSLFPKYGINKGNVGTLWQNIVFGLVMDPETGNAITENGEFVKDPNRGIPQDLWQEIVKWADSQGYSRNDGNYKKANKPFHDAIMSLPEKVKESIVEETAEWAERFIDCFNCEGTAELVLEIMSERQDHNCAPYRKVLSHRSDYTQEKAPNRRKLEGKDYSD</sequence>
<organism evidence="2 3">
    <name type="scientific">Thermovirga lienii (strain ATCC BAA-1197 / DSM 17291 / Cas60314)</name>
    <dbReference type="NCBI Taxonomy" id="580340"/>
    <lineage>
        <taxon>Bacteria</taxon>
        <taxon>Thermotogati</taxon>
        <taxon>Synergistota</taxon>
        <taxon>Synergistia</taxon>
        <taxon>Synergistales</taxon>
        <taxon>Thermovirgaceae</taxon>
        <taxon>Thermovirga</taxon>
    </lineage>
</organism>
<proteinExistence type="predicted"/>
<feature type="region of interest" description="Disordered" evidence="1">
    <location>
        <begin position="408"/>
        <end position="428"/>
    </location>
</feature>